<evidence type="ECO:0000256" key="7">
    <source>
        <dbReference type="SAM" id="Phobius"/>
    </source>
</evidence>
<dbReference type="InterPro" id="IPR008568">
    <property type="entry name" value="EMC3"/>
</dbReference>
<reference evidence="9 10" key="1">
    <citation type="submission" date="2020-03" db="EMBL/GenBank/DDBJ databases">
        <title>Draft Genome Sequence of Cudoniella acicularis.</title>
        <authorList>
            <person name="Buettner E."/>
            <person name="Kellner H."/>
        </authorList>
    </citation>
    <scope>NUCLEOTIDE SEQUENCE [LARGE SCALE GENOMIC DNA]</scope>
    <source>
        <strain evidence="9 10">DSM 108380</strain>
    </source>
</reference>
<name>A0A8H4RV17_9HELO</name>
<evidence type="ECO:0000256" key="1">
    <source>
        <dbReference type="ARBA" id="ARBA00004141"/>
    </source>
</evidence>
<dbReference type="SUPFAM" id="SSF54695">
    <property type="entry name" value="POZ domain"/>
    <property type="match status" value="1"/>
</dbReference>
<accession>A0A8H4RV17</accession>
<evidence type="ECO:0000256" key="6">
    <source>
        <dbReference type="ARBA" id="ARBA00023136"/>
    </source>
</evidence>
<dbReference type="Pfam" id="PF01956">
    <property type="entry name" value="EMC3_TMCO1"/>
    <property type="match status" value="1"/>
</dbReference>
<evidence type="ECO:0000313" key="10">
    <source>
        <dbReference type="Proteomes" id="UP000566819"/>
    </source>
</evidence>
<comment type="subcellular location">
    <subcellularLocation>
        <location evidence="1">Membrane</location>
        <topology evidence="1">Multi-pass membrane protein</topology>
    </subcellularLocation>
</comment>
<evidence type="ECO:0000256" key="5">
    <source>
        <dbReference type="ARBA" id="ARBA00022989"/>
    </source>
</evidence>
<dbReference type="InterPro" id="IPR002809">
    <property type="entry name" value="EMC3/TMCO1"/>
</dbReference>
<proteinExistence type="inferred from homology"/>
<comment type="caution">
    <text evidence="9">The sequence shown here is derived from an EMBL/GenBank/DDBJ whole genome shotgun (WGS) entry which is preliminary data.</text>
</comment>
<evidence type="ECO:0000256" key="2">
    <source>
        <dbReference type="ARBA" id="ARBA00005376"/>
    </source>
</evidence>
<evidence type="ECO:0000259" key="8">
    <source>
        <dbReference type="PROSITE" id="PS50097"/>
    </source>
</evidence>
<sequence>MLQAGVATKDMDPQWMSSISWYVLCIFGLQSVFNYLLGSDNAASQMAQQMGQMGPGAGAGMFGPGVDPHKQFLGEAENLAVLAHHYTLEGVEKRLLDTLDKIAFCNLICGRAHNQRSFGNILTLCVGLPDGEVHLYVHQHLLCKFGRFFKAHCKPDWVDPEDPFIDLPGNDVDIIKTMLHWVYTEKICIPGPVLDATEEAQSLEEALKTASRLLVQLYLLGGKYEIPGMHNDILDALHHRSIDHGFSELLIPFIYEKTPRHDPLRRLAVSISMSRYDDFVEGLFPKAVELCLPFRVDLRDLHDEKHEEYFDKISDHHISGLNPSYLDGPQELLARTMEHGDDDFAEDTINIWKKRKFTPVSRCTSTTTQRSTLEVLTGRYFHLELS</sequence>
<feature type="transmembrane region" description="Helical" evidence="7">
    <location>
        <begin position="19"/>
        <end position="37"/>
    </location>
</feature>
<dbReference type="InterPro" id="IPR000210">
    <property type="entry name" value="BTB/POZ_dom"/>
</dbReference>
<evidence type="ECO:0000256" key="4">
    <source>
        <dbReference type="ARBA" id="ARBA00022692"/>
    </source>
</evidence>
<dbReference type="PANTHER" id="PTHR13116">
    <property type="entry name" value="ER MEMBRANE PROTEIN COMPLEX SUBUNIT 3"/>
    <property type="match status" value="1"/>
</dbReference>
<dbReference type="PROSITE" id="PS50097">
    <property type="entry name" value="BTB"/>
    <property type="match status" value="1"/>
</dbReference>
<comment type="similarity">
    <text evidence="2">Belongs to the EMC3 family.</text>
</comment>
<keyword evidence="6 7" id="KW-0472">Membrane</keyword>
<keyword evidence="10" id="KW-1185">Reference proteome</keyword>
<keyword evidence="4 7" id="KW-0812">Transmembrane</keyword>
<dbReference type="Proteomes" id="UP000566819">
    <property type="component" value="Unassembled WGS sequence"/>
</dbReference>
<evidence type="ECO:0000256" key="3">
    <source>
        <dbReference type="ARBA" id="ARBA00020822"/>
    </source>
</evidence>
<organism evidence="9 10">
    <name type="scientific">Cudoniella acicularis</name>
    <dbReference type="NCBI Taxonomy" id="354080"/>
    <lineage>
        <taxon>Eukaryota</taxon>
        <taxon>Fungi</taxon>
        <taxon>Dikarya</taxon>
        <taxon>Ascomycota</taxon>
        <taxon>Pezizomycotina</taxon>
        <taxon>Leotiomycetes</taxon>
        <taxon>Helotiales</taxon>
        <taxon>Tricladiaceae</taxon>
        <taxon>Cudoniella</taxon>
    </lineage>
</organism>
<evidence type="ECO:0000313" key="9">
    <source>
        <dbReference type="EMBL" id="KAF4636527.1"/>
    </source>
</evidence>
<keyword evidence="5 7" id="KW-1133">Transmembrane helix</keyword>
<dbReference type="Gene3D" id="3.30.710.10">
    <property type="entry name" value="Potassium Channel Kv1.1, Chain A"/>
    <property type="match status" value="1"/>
</dbReference>
<dbReference type="EMBL" id="JAAMPI010000061">
    <property type="protein sequence ID" value="KAF4636527.1"/>
    <property type="molecule type" value="Genomic_DNA"/>
</dbReference>
<protein>
    <recommendedName>
        <fullName evidence="3">ER membrane protein complex subunit 3</fullName>
    </recommendedName>
</protein>
<dbReference type="PANTHER" id="PTHR13116:SF5">
    <property type="entry name" value="ER MEMBRANE PROTEIN COMPLEX SUBUNIT 3"/>
    <property type="match status" value="1"/>
</dbReference>
<dbReference type="Pfam" id="PF00651">
    <property type="entry name" value="BTB"/>
    <property type="match status" value="1"/>
</dbReference>
<dbReference type="OrthoDB" id="6745403at2759"/>
<gene>
    <name evidence="9" type="ORF">G7Y89_g1560</name>
</gene>
<dbReference type="AlphaFoldDB" id="A0A8H4RV17"/>
<dbReference type="InterPro" id="IPR011333">
    <property type="entry name" value="SKP1/BTB/POZ_sf"/>
</dbReference>
<dbReference type="GO" id="GO:0072546">
    <property type="term" value="C:EMC complex"/>
    <property type="evidence" value="ECO:0007669"/>
    <property type="project" value="TreeGrafter"/>
</dbReference>
<dbReference type="GO" id="GO:0034975">
    <property type="term" value="P:protein folding in endoplasmic reticulum"/>
    <property type="evidence" value="ECO:0007669"/>
    <property type="project" value="TreeGrafter"/>
</dbReference>
<dbReference type="CDD" id="cd18186">
    <property type="entry name" value="BTB_POZ_ZBTB_KLHL-like"/>
    <property type="match status" value="1"/>
</dbReference>
<feature type="domain" description="BTB" evidence="8">
    <location>
        <begin position="120"/>
        <end position="191"/>
    </location>
</feature>